<evidence type="ECO:0000313" key="1">
    <source>
        <dbReference type="EMBL" id="GES78759.1"/>
    </source>
</evidence>
<dbReference type="AlphaFoldDB" id="A0A8H3L193"/>
<protein>
    <submittedName>
        <fullName evidence="1">Uncharacterized protein</fullName>
    </submittedName>
</protein>
<name>A0A8H3L193_9GLOM</name>
<proteinExistence type="predicted"/>
<sequence>MCTTITQRNDLLTSISGNIEMDRSIDIEISTACISSSISDDKDLFAPFPPPMNAEEFILRNLFQASDGHIKRPSNNFEVGWCITNF</sequence>
<dbReference type="EMBL" id="BLAL01000040">
    <property type="protein sequence ID" value="GES78759.1"/>
    <property type="molecule type" value="Genomic_DNA"/>
</dbReference>
<organism evidence="1 2">
    <name type="scientific">Rhizophagus clarus</name>
    <dbReference type="NCBI Taxonomy" id="94130"/>
    <lineage>
        <taxon>Eukaryota</taxon>
        <taxon>Fungi</taxon>
        <taxon>Fungi incertae sedis</taxon>
        <taxon>Mucoromycota</taxon>
        <taxon>Glomeromycotina</taxon>
        <taxon>Glomeromycetes</taxon>
        <taxon>Glomerales</taxon>
        <taxon>Glomeraceae</taxon>
        <taxon>Rhizophagus</taxon>
    </lineage>
</organism>
<comment type="caution">
    <text evidence="1">The sequence shown here is derived from an EMBL/GenBank/DDBJ whole genome shotgun (WGS) entry which is preliminary data.</text>
</comment>
<accession>A0A8H3L193</accession>
<evidence type="ECO:0000313" key="2">
    <source>
        <dbReference type="Proteomes" id="UP000615446"/>
    </source>
</evidence>
<dbReference type="Proteomes" id="UP000615446">
    <property type="component" value="Unassembled WGS sequence"/>
</dbReference>
<reference evidence="1" key="1">
    <citation type="submission" date="2019-10" db="EMBL/GenBank/DDBJ databases">
        <title>Conservation and host-specific expression of non-tandemly repeated heterogenous ribosome RNA gene in arbuscular mycorrhizal fungi.</title>
        <authorList>
            <person name="Maeda T."/>
            <person name="Kobayashi Y."/>
            <person name="Nakagawa T."/>
            <person name="Ezawa T."/>
            <person name="Yamaguchi K."/>
            <person name="Bino T."/>
            <person name="Nishimoto Y."/>
            <person name="Shigenobu S."/>
            <person name="Kawaguchi M."/>
        </authorList>
    </citation>
    <scope>NUCLEOTIDE SEQUENCE</scope>
    <source>
        <strain evidence="1">HR1</strain>
    </source>
</reference>
<gene>
    <name evidence="1" type="ORF">RCL2_000606900</name>
</gene>